<feature type="non-terminal residue" evidence="3">
    <location>
        <position position="1"/>
    </location>
</feature>
<feature type="domain" description="Xrn1 helical" evidence="2">
    <location>
        <begin position="1"/>
        <end position="61"/>
    </location>
</feature>
<evidence type="ECO:0000313" key="3">
    <source>
        <dbReference type="EMBL" id="RRT43295.1"/>
    </source>
</evidence>
<dbReference type="GO" id="GO:0003723">
    <property type="term" value="F:RNA binding"/>
    <property type="evidence" value="ECO:0007669"/>
    <property type="project" value="TreeGrafter"/>
</dbReference>
<organism evidence="3 4">
    <name type="scientific">Ensete ventricosum</name>
    <name type="common">Abyssinian banana</name>
    <name type="synonym">Musa ensete</name>
    <dbReference type="NCBI Taxonomy" id="4639"/>
    <lineage>
        <taxon>Eukaryota</taxon>
        <taxon>Viridiplantae</taxon>
        <taxon>Streptophyta</taxon>
        <taxon>Embryophyta</taxon>
        <taxon>Tracheophyta</taxon>
        <taxon>Spermatophyta</taxon>
        <taxon>Magnoliopsida</taxon>
        <taxon>Liliopsida</taxon>
        <taxon>Zingiberales</taxon>
        <taxon>Musaceae</taxon>
        <taxon>Ensete</taxon>
    </lineage>
</organism>
<evidence type="ECO:0000259" key="2">
    <source>
        <dbReference type="Pfam" id="PF17846"/>
    </source>
</evidence>
<dbReference type="PANTHER" id="PTHR12341:SF74">
    <property type="entry name" value="5'-3' EXORIBONUCLEASE 4"/>
    <property type="match status" value="1"/>
</dbReference>
<dbReference type="InterPro" id="IPR027073">
    <property type="entry name" value="5_3_exoribonuclease"/>
</dbReference>
<evidence type="ECO:0000256" key="1">
    <source>
        <dbReference type="SAM" id="MobiDB-lite"/>
    </source>
</evidence>
<dbReference type="Proteomes" id="UP000287651">
    <property type="component" value="Unassembled WGS sequence"/>
</dbReference>
<proteinExistence type="predicted"/>
<reference evidence="3 4" key="1">
    <citation type="journal article" date="2014" name="Agronomy (Basel)">
        <title>A Draft Genome Sequence for Ensete ventricosum, the Drought-Tolerant Tree Against Hunger.</title>
        <authorList>
            <person name="Harrison J."/>
            <person name="Moore K.A."/>
            <person name="Paszkiewicz K."/>
            <person name="Jones T."/>
            <person name="Grant M."/>
            <person name="Ambacheew D."/>
            <person name="Muzemil S."/>
            <person name="Studholme D.J."/>
        </authorList>
    </citation>
    <scope>NUCLEOTIDE SEQUENCE [LARGE SCALE GENOMIC DNA]</scope>
</reference>
<feature type="compositionally biased region" description="Polar residues" evidence="1">
    <location>
        <begin position="227"/>
        <end position="238"/>
    </location>
</feature>
<evidence type="ECO:0000313" key="4">
    <source>
        <dbReference type="Proteomes" id="UP000287651"/>
    </source>
</evidence>
<dbReference type="EMBL" id="AMZH03017258">
    <property type="protein sequence ID" value="RRT43295.1"/>
    <property type="molecule type" value="Genomic_DNA"/>
</dbReference>
<dbReference type="GO" id="GO:0000956">
    <property type="term" value="P:nuclear-transcribed mRNA catabolic process"/>
    <property type="evidence" value="ECO:0007669"/>
    <property type="project" value="TreeGrafter"/>
</dbReference>
<gene>
    <name evidence="3" type="ORF">B296_00048805</name>
</gene>
<dbReference type="InterPro" id="IPR041412">
    <property type="entry name" value="Xrn1_helical"/>
</dbReference>
<dbReference type="AlphaFoldDB" id="A0A426XV00"/>
<protein>
    <recommendedName>
        <fullName evidence="2">Xrn1 helical domain-containing protein</fullName>
    </recommendedName>
</protein>
<name>A0A426XV00_ENSVE</name>
<dbReference type="GO" id="GO:0004534">
    <property type="term" value="F:5'-3' RNA exonuclease activity"/>
    <property type="evidence" value="ECO:0007669"/>
    <property type="project" value="TreeGrafter"/>
</dbReference>
<sequence length="327" mass="37647">VKLGEPGYKERYYAEKFGVKEPKLIDDVKRDVVSHWFVQKYVEGLCWIMRYYYQGVCSWQWLILRSQDIKPFPMLWHEDNNGRRQNRESFRPQVSGALSGHLLGAAAHRLVKNSLQIRSNNNTGLLDAPYRNVQNFGNKSRPAGPLGYERGFFEDSNYHQYYSSSFLGFSNSRPKFHDGAQFSRQNVRMQGMSTSQGQHDSIRTEMSRLTVGEGPKLQPHVQMPNAGGSSYHQQQLIQNAGPPPPFPPRDWIDKQMTRGFGGRQEPTEWLSRQPLVRGNHAGGFGRYEASTRSPNDKQQQQQQQQANKVYRIKLQMPQEPPDSSTQQ</sequence>
<accession>A0A426XV00</accession>
<comment type="caution">
    <text evidence="3">The sequence shown here is derived from an EMBL/GenBank/DDBJ whole genome shotgun (WGS) entry which is preliminary data.</text>
</comment>
<feature type="region of interest" description="Disordered" evidence="1">
    <location>
        <begin position="216"/>
        <end position="327"/>
    </location>
</feature>
<dbReference type="PANTHER" id="PTHR12341">
    <property type="entry name" value="5'-&gt;3' EXORIBONUCLEASE"/>
    <property type="match status" value="1"/>
</dbReference>
<dbReference type="Pfam" id="PF17846">
    <property type="entry name" value="XRN_M"/>
    <property type="match status" value="1"/>
</dbReference>
<dbReference type="GO" id="GO:0005634">
    <property type="term" value="C:nucleus"/>
    <property type="evidence" value="ECO:0007669"/>
    <property type="project" value="TreeGrafter"/>
</dbReference>